<gene>
    <name evidence="1" type="ORF">A2153_03235</name>
</gene>
<protein>
    <submittedName>
        <fullName evidence="1">Uncharacterized protein</fullName>
    </submittedName>
</protein>
<name>A0A1F5YFR4_9BACT</name>
<dbReference type="AlphaFoldDB" id="A0A1F5YFR4"/>
<comment type="caution">
    <text evidence="1">The sequence shown here is derived from an EMBL/GenBank/DDBJ whole genome shotgun (WGS) entry which is preliminary data.</text>
</comment>
<accession>A0A1F5YFR4</accession>
<sequence>MADQGDVDLQRYSAGLSIKGVLSGRTLREDAAFMIAALSHELIYNHNYKIDQIQELIERYCWLAGIL</sequence>
<proteinExistence type="predicted"/>
<reference evidence="1 2" key="1">
    <citation type="journal article" date="2016" name="Nat. Commun.">
        <title>Thousands of microbial genomes shed light on interconnected biogeochemical processes in an aquifer system.</title>
        <authorList>
            <person name="Anantharaman K."/>
            <person name="Brown C.T."/>
            <person name="Hug L.A."/>
            <person name="Sharon I."/>
            <person name="Castelle C.J."/>
            <person name="Probst A.J."/>
            <person name="Thomas B.C."/>
            <person name="Singh A."/>
            <person name="Wilkins M.J."/>
            <person name="Karaoz U."/>
            <person name="Brodie E.L."/>
            <person name="Williams K.H."/>
            <person name="Hubbard S.S."/>
            <person name="Banfield J.F."/>
        </authorList>
    </citation>
    <scope>NUCLEOTIDE SEQUENCE [LARGE SCALE GENOMIC DNA]</scope>
</reference>
<evidence type="ECO:0000313" key="1">
    <source>
        <dbReference type="EMBL" id="OGF99010.1"/>
    </source>
</evidence>
<dbReference type="Proteomes" id="UP000177396">
    <property type="component" value="Unassembled WGS sequence"/>
</dbReference>
<evidence type="ECO:0000313" key="2">
    <source>
        <dbReference type="Proteomes" id="UP000177396"/>
    </source>
</evidence>
<dbReference type="EMBL" id="MFJB01000073">
    <property type="protein sequence ID" value="OGF99010.1"/>
    <property type="molecule type" value="Genomic_DNA"/>
</dbReference>
<organism evidence="1 2">
    <name type="scientific">Candidatus Gottesmanbacteria bacterium RBG_16_38_7b</name>
    <dbReference type="NCBI Taxonomy" id="1798372"/>
    <lineage>
        <taxon>Bacteria</taxon>
        <taxon>Candidatus Gottesmaniibacteriota</taxon>
    </lineage>
</organism>